<dbReference type="Proteomes" id="UP000823388">
    <property type="component" value="Chromosome 9N"/>
</dbReference>
<dbReference type="AlphaFoldDB" id="A0A8T0MK87"/>
<evidence type="ECO:0000256" key="1">
    <source>
        <dbReference type="SAM" id="MobiDB-lite"/>
    </source>
</evidence>
<organism evidence="2 3">
    <name type="scientific">Panicum virgatum</name>
    <name type="common">Blackwell switchgrass</name>
    <dbReference type="NCBI Taxonomy" id="38727"/>
    <lineage>
        <taxon>Eukaryota</taxon>
        <taxon>Viridiplantae</taxon>
        <taxon>Streptophyta</taxon>
        <taxon>Embryophyta</taxon>
        <taxon>Tracheophyta</taxon>
        <taxon>Spermatophyta</taxon>
        <taxon>Magnoliopsida</taxon>
        <taxon>Liliopsida</taxon>
        <taxon>Poales</taxon>
        <taxon>Poaceae</taxon>
        <taxon>PACMAD clade</taxon>
        <taxon>Panicoideae</taxon>
        <taxon>Panicodae</taxon>
        <taxon>Paniceae</taxon>
        <taxon>Panicinae</taxon>
        <taxon>Panicum</taxon>
        <taxon>Panicum sect. Hiantes</taxon>
    </lineage>
</organism>
<evidence type="ECO:0000313" key="2">
    <source>
        <dbReference type="EMBL" id="KAG2537567.1"/>
    </source>
</evidence>
<comment type="caution">
    <text evidence="2">The sequence shown here is derived from an EMBL/GenBank/DDBJ whole genome shotgun (WGS) entry which is preliminary data.</text>
</comment>
<name>A0A8T0MK87_PANVG</name>
<accession>A0A8T0MK87</accession>
<gene>
    <name evidence="2" type="ORF">PVAP13_9NG299346</name>
</gene>
<reference evidence="2" key="1">
    <citation type="submission" date="2020-05" db="EMBL/GenBank/DDBJ databases">
        <title>WGS assembly of Panicum virgatum.</title>
        <authorList>
            <person name="Lovell J.T."/>
            <person name="Jenkins J."/>
            <person name="Shu S."/>
            <person name="Juenger T.E."/>
            <person name="Schmutz J."/>
        </authorList>
    </citation>
    <scope>NUCLEOTIDE SEQUENCE</scope>
    <source>
        <strain evidence="2">AP13</strain>
    </source>
</reference>
<feature type="region of interest" description="Disordered" evidence="1">
    <location>
        <begin position="63"/>
        <end position="166"/>
    </location>
</feature>
<feature type="compositionally biased region" description="Basic residues" evidence="1">
    <location>
        <begin position="86"/>
        <end position="100"/>
    </location>
</feature>
<evidence type="ECO:0000313" key="3">
    <source>
        <dbReference type="Proteomes" id="UP000823388"/>
    </source>
</evidence>
<feature type="compositionally biased region" description="Low complexity" evidence="1">
    <location>
        <begin position="151"/>
        <end position="166"/>
    </location>
</feature>
<feature type="compositionally biased region" description="Low complexity" evidence="1">
    <location>
        <begin position="118"/>
        <end position="133"/>
    </location>
</feature>
<proteinExistence type="predicted"/>
<feature type="region of interest" description="Disordered" evidence="1">
    <location>
        <begin position="1"/>
        <end position="34"/>
    </location>
</feature>
<sequence>MLPTPKAQTTVGNGVNPPRTGTATQRPEGTTTSLHIHRQTRVAGRRGSHFLLRLLFQKRRRRCAKAPSSSSHLPPLAEDDYLPARARQHARRRRRRRRRRGGGEEGGGRIRSSPAGVRLPSLPRPQRQPGGSRPPRRQSGEARGRCGGAVPGVRAAVGGAREGGPPADLLDWLGLVGGGGGGVARLRRRLARGSEREREGGRISR</sequence>
<dbReference type="EMBL" id="CM029054">
    <property type="protein sequence ID" value="KAG2537567.1"/>
    <property type="molecule type" value="Genomic_DNA"/>
</dbReference>
<keyword evidence="3" id="KW-1185">Reference proteome</keyword>
<protein>
    <submittedName>
        <fullName evidence="2">Uncharacterized protein</fullName>
    </submittedName>
</protein>